<sequence>MAHQPQLNPHPRLLVHVASLLLRLLLISLKVAKLASRAHPVTAMKKVRARPRRIPAFGEWNYYDDHGGYGYGYAGGDWPVTQYFESALQLQAGGMVIALPTSPKPAKKAVTWSTATLETLNGEEEQRRQKVVVGPHGGTKKQTGAGAPVPGSHNHRASSRRAVKAVDEDLYVIPPDMLCHKPRKGLAKSLWLGGCLGRLSCVA</sequence>
<dbReference type="Proteomes" id="UP001732700">
    <property type="component" value="Chromosome 1D"/>
</dbReference>
<reference evidence="1" key="2">
    <citation type="submission" date="2025-09" db="UniProtKB">
        <authorList>
            <consortium name="EnsemblPlants"/>
        </authorList>
    </citation>
    <scope>IDENTIFICATION</scope>
</reference>
<name>A0ACD5U167_AVESA</name>
<dbReference type="EnsemblPlants" id="AVESA.00010b.r2.1DG0162510.1">
    <property type="protein sequence ID" value="AVESA.00010b.r2.1DG0162510.1.CDS"/>
    <property type="gene ID" value="AVESA.00010b.r2.1DG0162510"/>
</dbReference>
<accession>A0ACD5U167</accession>
<keyword evidence="2" id="KW-1185">Reference proteome</keyword>
<evidence type="ECO:0000313" key="2">
    <source>
        <dbReference type="Proteomes" id="UP001732700"/>
    </source>
</evidence>
<evidence type="ECO:0000313" key="1">
    <source>
        <dbReference type="EnsemblPlants" id="AVESA.00010b.r2.1DG0162510.1.CDS"/>
    </source>
</evidence>
<protein>
    <submittedName>
        <fullName evidence="1">Uncharacterized protein</fullName>
    </submittedName>
</protein>
<organism evidence="1 2">
    <name type="scientific">Avena sativa</name>
    <name type="common">Oat</name>
    <dbReference type="NCBI Taxonomy" id="4498"/>
    <lineage>
        <taxon>Eukaryota</taxon>
        <taxon>Viridiplantae</taxon>
        <taxon>Streptophyta</taxon>
        <taxon>Embryophyta</taxon>
        <taxon>Tracheophyta</taxon>
        <taxon>Spermatophyta</taxon>
        <taxon>Magnoliopsida</taxon>
        <taxon>Liliopsida</taxon>
        <taxon>Poales</taxon>
        <taxon>Poaceae</taxon>
        <taxon>BOP clade</taxon>
        <taxon>Pooideae</taxon>
        <taxon>Poodae</taxon>
        <taxon>Poeae</taxon>
        <taxon>Poeae Chloroplast Group 1 (Aveneae type)</taxon>
        <taxon>Aveninae</taxon>
        <taxon>Avena</taxon>
    </lineage>
</organism>
<reference evidence="1" key="1">
    <citation type="submission" date="2021-05" db="EMBL/GenBank/DDBJ databases">
        <authorList>
            <person name="Scholz U."/>
            <person name="Mascher M."/>
            <person name="Fiebig A."/>
        </authorList>
    </citation>
    <scope>NUCLEOTIDE SEQUENCE [LARGE SCALE GENOMIC DNA]</scope>
</reference>
<proteinExistence type="predicted"/>